<dbReference type="RefSeq" id="WP_188696071.1">
    <property type="nucleotide sequence ID" value="NZ_BMLS01000004.1"/>
</dbReference>
<dbReference type="Proteomes" id="UP000606935">
    <property type="component" value="Unassembled WGS sequence"/>
</dbReference>
<gene>
    <name evidence="2" type="primary">mshO</name>
    <name evidence="2" type="ORF">GCM10010982_26810</name>
</gene>
<dbReference type="Pfam" id="PF07963">
    <property type="entry name" value="N_methyl"/>
    <property type="match status" value="1"/>
</dbReference>
<reference evidence="2" key="1">
    <citation type="journal article" date="2014" name="Int. J. Syst. Evol. Microbiol.">
        <title>Complete genome sequence of Corynebacterium casei LMG S-19264T (=DSM 44701T), isolated from a smear-ripened cheese.</title>
        <authorList>
            <consortium name="US DOE Joint Genome Institute (JGI-PGF)"/>
            <person name="Walter F."/>
            <person name="Albersmeier A."/>
            <person name="Kalinowski J."/>
            <person name="Ruckert C."/>
        </authorList>
    </citation>
    <scope>NUCLEOTIDE SEQUENCE</scope>
    <source>
        <strain evidence="2">CGMCC 1.7086</strain>
    </source>
</reference>
<dbReference type="InterPro" id="IPR012902">
    <property type="entry name" value="N_methyl_site"/>
</dbReference>
<dbReference type="NCBIfam" id="TIGR02532">
    <property type="entry name" value="IV_pilin_GFxxxE"/>
    <property type="match status" value="1"/>
</dbReference>
<feature type="transmembrane region" description="Helical" evidence="1">
    <location>
        <begin position="12"/>
        <end position="33"/>
    </location>
</feature>
<keyword evidence="1" id="KW-0472">Membrane</keyword>
<evidence type="ECO:0000313" key="2">
    <source>
        <dbReference type="EMBL" id="GGO71309.1"/>
    </source>
</evidence>
<organism evidence="2 3">
    <name type="scientific">Bowmanella pacifica</name>
    <dbReference type="NCBI Taxonomy" id="502051"/>
    <lineage>
        <taxon>Bacteria</taxon>
        <taxon>Pseudomonadati</taxon>
        <taxon>Pseudomonadota</taxon>
        <taxon>Gammaproteobacteria</taxon>
        <taxon>Alteromonadales</taxon>
        <taxon>Alteromonadaceae</taxon>
        <taxon>Bowmanella</taxon>
    </lineage>
</organism>
<keyword evidence="1" id="KW-1133">Transmembrane helix</keyword>
<comment type="caution">
    <text evidence="2">The sequence shown here is derived from an EMBL/GenBank/DDBJ whole genome shotgun (WGS) entry which is preliminary data.</text>
</comment>
<evidence type="ECO:0000313" key="3">
    <source>
        <dbReference type="Proteomes" id="UP000606935"/>
    </source>
</evidence>
<dbReference type="EMBL" id="BMLS01000004">
    <property type="protein sequence ID" value="GGO71309.1"/>
    <property type="molecule type" value="Genomic_DNA"/>
</dbReference>
<proteinExistence type="predicted"/>
<name>A0A917YZV8_9ALTE</name>
<protein>
    <submittedName>
        <fullName evidence="2">MSHA biogenesis protein MshO</fullName>
    </submittedName>
</protein>
<reference evidence="2" key="2">
    <citation type="submission" date="2020-09" db="EMBL/GenBank/DDBJ databases">
        <authorList>
            <person name="Sun Q."/>
            <person name="Zhou Y."/>
        </authorList>
    </citation>
    <scope>NUCLEOTIDE SEQUENCE</scope>
    <source>
        <strain evidence="2">CGMCC 1.7086</strain>
    </source>
</reference>
<keyword evidence="1" id="KW-0812">Transmembrane</keyword>
<sequence>MLARKRGFTLMEMVVVITILGVVSLAVFSFIGMGTRIYVDATERDQLLSEARFVVERLSRELRNAVPNSIRTRQANSNNSHCIEFVPIKWSGFYLDVPVAPELAASEVKVLSLSAESDDYSAASDDRLLVYPITSAKVYNSTASPRVQYPVLNISGPDTDNLMTINLVSQALFTTDSPSSRFYIGGQPVAYCFWRDGGESDTWLYRYQDYGYLSSPTNSNANITKIRNDTESLMAKSVHPYSLVAADDELPFKVLPATLTRNALVQIRLRFMLNEEILSYHYEVQVPNVP</sequence>
<evidence type="ECO:0000256" key="1">
    <source>
        <dbReference type="SAM" id="Phobius"/>
    </source>
</evidence>
<keyword evidence="3" id="KW-1185">Reference proteome</keyword>
<accession>A0A917YZV8</accession>
<dbReference type="AlphaFoldDB" id="A0A917YZV8"/>